<comment type="caution">
    <text evidence="2">The sequence shown here is derived from an EMBL/GenBank/DDBJ whole genome shotgun (WGS) entry which is preliminary data.</text>
</comment>
<accession>A0A448WQH1</accession>
<feature type="region of interest" description="Disordered" evidence="1">
    <location>
        <begin position="52"/>
        <end position="96"/>
    </location>
</feature>
<feature type="compositionally biased region" description="Polar residues" evidence="1">
    <location>
        <begin position="85"/>
        <end position="96"/>
    </location>
</feature>
<feature type="compositionally biased region" description="Low complexity" evidence="1">
    <location>
        <begin position="52"/>
        <end position="79"/>
    </location>
</feature>
<dbReference type="AlphaFoldDB" id="A0A448WQH1"/>
<gene>
    <name evidence="2" type="ORF">PXEA_LOCUS11030</name>
</gene>
<dbReference type="Proteomes" id="UP000784294">
    <property type="component" value="Unassembled WGS sequence"/>
</dbReference>
<reference evidence="2" key="1">
    <citation type="submission" date="2018-11" db="EMBL/GenBank/DDBJ databases">
        <authorList>
            <consortium name="Pathogen Informatics"/>
        </authorList>
    </citation>
    <scope>NUCLEOTIDE SEQUENCE</scope>
</reference>
<evidence type="ECO:0000313" key="2">
    <source>
        <dbReference type="EMBL" id="VEL17590.1"/>
    </source>
</evidence>
<dbReference type="EMBL" id="CAAALY010033295">
    <property type="protein sequence ID" value="VEL17590.1"/>
    <property type="molecule type" value="Genomic_DNA"/>
</dbReference>
<evidence type="ECO:0000313" key="3">
    <source>
        <dbReference type="Proteomes" id="UP000784294"/>
    </source>
</evidence>
<proteinExistence type="predicted"/>
<organism evidence="2 3">
    <name type="scientific">Protopolystoma xenopodis</name>
    <dbReference type="NCBI Taxonomy" id="117903"/>
    <lineage>
        <taxon>Eukaryota</taxon>
        <taxon>Metazoa</taxon>
        <taxon>Spiralia</taxon>
        <taxon>Lophotrochozoa</taxon>
        <taxon>Platyhelminthes</taxon>
        <taxon>Monogenea</taxon>
        <taxon>Polyopisthocotylea</taxon>
        <taxon>Polystomatidea</taxon>
        <taxon>Polystomatidae</taxon>
        <taxon>Protopolystoma</taxon>
    </lineage>
</organism>
<name>A0A448WQH1_9PLAT</name>
<protein>
    <submittedName>
        <fullName evidence="2">Uncharacterized protein</fullName>
    </submittedName>
</protein>
<sequence>MQLFLCPLSATTCQQVSSLESSVAASVASSTPSAASPFTTITAASSPANTIAIPASSSSSSSSASSIASSTSPTSSSSTHHVTAGPSTSGSTNLLNPSILPLFPTGIPSAPGDQVHQAAGLTSSAGGLAAAEPISLINSSSKSQIGKNC</sequence>
<evidence type="ECO:0000256" key="1">
    <source>
        <dbReference type="SAM" id="MobiDB-lite"/>
    </source>
</evidence>
<keyword evidence="3" id="KW-1185">Reference proteome</keyword>